<evidence type="ECO:0000313" key="6">
    <source>
        <dbReference type="Proteomes" id="UP000176951"/>
    </source>
</evidence>
<comment type="caution">
    <text evidence="5">The sequence shown here is derived from an EMBL/GenBank/DDBJ whole genome shotgun (WGS) entry which is preliminary data.</text>
</comment>
<dbReference type="PANTHER" id="PTHR23089">
    <property type="entry name" value="HISTIDINE TRIAD HIT PROTEIN"/>
    <property type="match status" value="1"/>
</dbReference>
<dbReference type="InterPro" id="IPR011146">
    <property type="entry name" value="HIT-like"/>
</dbReference>
<sequence>MNSCIFCSIVSGEQKADVILSEAEYVAFNDIRPKAPVHILIVPKKHIASVAEIKEDDVLLMGQLINGAKKLAVQAGVENSGYKLVFNVGHGGGQVIDHIHLHLLGGWNNEEHLALNV</sequence>
<dbReference type="EMBL" id="MHSW01000025">
    <property type="protein sequence ID" value="OHA51189.1"/>
    <property type="molecule type" value="Genomic_DNA"/>
</dbReference>
<dbReference type="InterPro" id="IPR019808">
    <property type="entry name" value="Histidine_triad_CS"/>
</dbReference>
<evidence type="ECO:0000256" key="3">
    <source>
        <dbReference type="PROSITE-ProRule" id="PRU00464"/>
    </source>
</evidence>
<feature type="short sequence motif" description="Histidine triad motif" evidence="2 3">
    <location>
        <begin position="98"/>
        <end position="102"/>
    </location>
</feature>
<dbReference type="Pfam" id="PF11969">
    <property type="entry name" value="DcpS_C"/>
    <property type="match status" value="1"/>
</dbReference>
<accession>A0A1G2PTY0</accession>
<evidence type="ECO:0000313" key="5">
    <source>
        <dbReference type="EMBL" id="OHA51189.1"/>
    </source>
</evidence>
<dbReference type="AlphaFoldDB" id="A0A1G2PTY0"/>
<dbReference type="SUPFAM" id="SSF54197">
    <property type="entry name" value="HIT-like"/>
    <property type="match status" value="1"/>
</dbReference>
<feature type="active site" description="Tele-AMP-histidine intermediate" evidence="1">
    <location>
        <position position="100"/>
    </location>
</feature>
<dbReference type="PROSITE" id="PS51084">
    <property type="entry name" value="HIT_2"/>
    <property type="match status" value="1"/>
</dbReference>
<dbReference type="InterPro" id="IPR036265">
    <property type="entry name" value="HIT-like_sf"/>
</dbReference>
<dbReference type="Proteomes" id="UP000176951">
    <property type="component" value="Unassembled WGS sequence"/>
</dbReference>
<evidence type="ECO:0000256" key="1">
    <source>
        <dbReference type="PIRSR" id="PIRSR601310-1"/>
    </source>
</evidence>
<proteinExistence type="predicted"/>
<feature type="domain" description="HIT" evidence="4">
    <location>
        <begin position="5"/>
        <end position="113"/>
    </location>
</feature>
<dbReference type="InterPro" id="IPR001310">
    <property type="entry name" value="Histidine_triad_HIT"/>
</dbReference>
<dbReference type="PROSITE" id="PS00892">
    <property type="entry name" value="HIT_1"/>
    <property type="match status" value="1"/>
</dbReference>
<reference evidence="5 6" key="1">
    <citation type="journal article" date="2016" name="Nat. Commun.">
        <title>Thousands of microbial genomes shed light on interconnected biogeochemical processes in an aquifer system.</title>
        <authorList>
            <person name="Anantharaman K."/>
            <person name="Brown C.T."/>
            <person name="Hug L.A."/>
            <person name="Sharon I."/>
            <person name="Castelle C.J."/>
            <person name="Probst A.J."/>
            <person name="Thomas B.C."/>
            <person name="Singh A."/>
            <person name="Wilkins M.J."/>
            <person name="Karaoz U."/>
            <person name="Brodie E.L."/>
            <person name="Williams K.H."/>
            <person name="Hubbard S.S."/>
            <person name="Banfield J.F."/>
        </authorList>
    </citation>
    <scope>NUCLEOTIDE SEQUENCE [LARGE SCALE GENOMIC DNA]</scope>
</reference>
<name>A0A1G2PTY0_9BACT</name>
<evidence type="ECO:0000256" key="2">
    <source>
        <dbReference type="PIRSR" id="PIRSR601310-3"/>
    </source>
</evidence>
<gene>
    <name evidence="5" type="ORF">A3A97_02870</name>
</gene>
<dbReference type="GO" id="GO:0003824">
    <property type="term" value="F:catalytic activity"/>
    <property type="evidence" value="ECO:0007669"/>
    <property type="project" value="InterPro"/>
</dbReference>
<evidence type="ECO:0000259" key="4">
    <source>
        <dbReference type="PROSITE" id="PS51084"/>
    </source>
</evidence>
<dbReference type="PRINTS" id="PR00332">
    <property type="entry name" value="HISTRIAD"/>
</dbReference>
<dbReference type="Gene3D" id="3.30.428.10">
    <property type="entry name" value="HIT-like"/>
    <property type="match status" value="1"/>
</dbReference>
<protein>
    <submittedName>
        <fullName evidence="5">Histidine triad nucleotide-binding protein</fullName>
    </submittedName>
</protein>
<organism evidence="5 6">
    <name type="scientific">Candidatus Terrybacteria bacterium RIFCSPLOWO2_01_FULL_40_23</name>
    <dbReference type="NCBI Taxonomy" id="1802366"/>
    <lineage>
        <taxon>Bacteria</taxon>
        <taxon>Candidatus Terryibacteriota</taxon>
    </lineage>
</organism>